<feature type="domain" description="N-acetyltransferase" evidence="3">
    <location>
        <begin position="5"/>
        <end position="153"/>
    </location>
</feature>
<dbReference type="PANTHER" id="PTHR10545">
    <property type="entry name" value="DIAMINE N-ACETYLTRANSFERASE"/>
    <property type="match status" value="1"/>
</dbReference>
<accession>K2JRZ3</accession>
<dbReference type="PROSITE" id="PS51186">
    <property type="entry name" value="GNAT"/>
    <property type="match status" value="1"/>
</dbReference>
<keyword evidence="1 4" id="KW-0808">Transferase</keyword>
<name>K2JRZ3_9PROT</name>
<evidence type="ECO:0000313" key="5">
    <source>
        <dbReference type="Proteomes" id="UP000006746"/>
    </source>
</evidence>
<dbReference type="AlphaFoldDB" id="K2JRZ3"/>
<dbReference type="eggNOG" id="COG0456">
    <property type="taxonomic scope" value="Bacteria"/>
</dbReference>
<dbReference type="EMBL" id="AMRL01000005">
    <property type="protein sequence ID" value="EKE77277.1"/>
    <property type="molecule type" value="Genomic_DNA"/>
</dbReference>
<proteinExistence type="predicted"/>
<dbReference type="Proteomes" id="UP000006746">
    <property type="component" value="Unassembled WGS sequence"/>
</dbReference>
<evidence type="ECO:0000256" key="2">
    <source>
        <dbReference type="ARBA" id="ARBA00023315"/>
    </source>
</evidence>
<organism evidence="4 5">
    <name type="scientific">Oceanibaculum indicum P24</name>
    <dbReference type="NCBI Taxonomy" id="1207063"/>
    <lineage>
        <taxon>Bacteria</taxon>
        <taxon>Pseudomonadati</taxon>
        <taxon>Pseudomonadota</taxon>
        <taxon>Alphaproteobacteria</taxon>
        <taxon>Rhodospirillales</taxon>
        <taxon>Oceanibaculaceae</taxon>
        <taxon>Oceanibaculum</taxon>
    </lineage>
</organism>
<dbReference type="CDD" id="cd04301">
    <property type="entry name" value="NAT_SF"/>
    <property type="match status" value="1"/>
</dbReference>
<evidence type="ECO:0000256" key="1">
    <source>
        <dbReference type="ARBA" id="ARBA00022679"/>
    </source>
</evidence>
<protein>
    <submittedName>
        <fullName evidence="4">N-acetyltransferase GCN5</fullName>
    </submittedName>
</protein>
<evidence type="ECO:0000259" key="3">
    <source>
        <dbReference type="PROSITE" id="PS51186"/>
    </source>
</evidence>
<reference evidence="4 5" key="1">
    <citation type="journal article" date="2012" name="J. Bacteriol.">
        <title>Genome Sequence of Oceanibaculum indicum Type Strain P24.</title>
        <authorList>
            <person name="Lai Q."/>
            <person name="Shao Z."/>
        </authorList>
    </citation>
    <scope>NUCLEOTIDE SEQUENCE [LARGE SCALE GENOMIC DNA]</scope>
    <source>
        <strain evidence="4 5">P24</strain>
    </source>
</reference>
<dbReference type="InterPro" id="IPR016181">
    <property type="entry name" value="Acyl_CoA_acyltransferase"/>
</dbReference>
<dbReference type="InterPro" id="IPR000182">
    <property type="entry name" value="GNAT_dom"/>
</dbReference>
<keyword evidence="5" id="KW-1185">Reference proteome</keyword>
<dbReference type="SUPFAM" id="SSF55729">
    <property type="entry name" value="Acyl-CoA N-acyltransferases (Nat)"/>
    <property type="match status" value="1"/>
</dbReference>
<dbReference type="Pfam" id="PF00583">
    <property type="entry name" value="Acetyltransf_1"/>
    <property type="match status" value="1"/>
</dbReference>
<gene>
    <name evidence="4" type="ORF">P24_05832</name>
</gene>
<dbReference type="InterPro" id="IPR051016">
    <property type="entry name" value="Diverse_Substrate_AcTransf"/>
</dbReference>
<comment type="caution">
    <text evidence="4">The sequence shown here is derived from an EMBL/GenBank/DDBJ whole genome shotgun (WGS) entry which is preliminary data.</text>
</comment>
<dbReference type="STRING" id="1207063.P24_05832"/>
<dbReference type="PANTHER" id="PTHR10545:SF42">
    <property type="entry name" value="ACETYLTRANSFERASE"/>
    <property type="match status" value="1"/>
</dbReference>
<keyword evidence="2" id="KW-0012">Acyltransferase</keyword>
<evidence type="ECO:0000313" key="4">
    <source>
        <dbReference type="EMBL" id="EKE77277.1"/>
    </source>
</evidence>
<dbReference type="Gene3D" id="3.40.630.30">
    <property type="match status" value="1"/>
</dbReference>
<dbReference type="RefSeq" id="WP_008943778.1">
    <property type="nucleotide sequence ID" value="NZ_AMRL01000005.1"/>
</dbReference>
<dbReference type="GO" id="GO:0008080">
    <property type="term" value="F:N-acetyltransferase activity"/>
    <property type="evidence" value="ECO:0007669"/>
    <property type="project" value="TreeGrafter"/>
</dbReference>
<sequence>MKAQAILRPLTEGDRPVWQSLWDGYCAFYKVRLPAPVIDGLWEKLTSGDPAIHGMLAESAETGEALGLMHYVLHPHTWSLKTVCYLEDLFVTEAARGQGVGRALIEWLAARGRDEGWFRLYWHTDEDNETARLLYDRVAGPATMVRYAIPLTK</sequence>